<accession>A0AC61RBV1</accession>
<reference evidence="1" key="1">
    <citation type="submission" date="2019-04" db="EMBL/GenBank/DDBJ databases">
        <title>Microbes associate with the intestines of laboratory mice.</title>
        <authorList>
            <person name="Navarre W."/>
            <person name="Wong E."/>
            <person name="Huang K."/>
            <person name="Tropini C."/>
            <person name="Ng K."/>
            <person name="Yu B."/>
        </authorList>
    </citation>
    <scope>NUCLEOTIDE SEQUENCE</scope>
    <source>
        <strain evidence="1">NM04_E33</strain>
    </source>
</reference>
<comment type="caution">
    <text evidence="1">The sequence shown here is derived from an EMBL/GenBank/DDBJ whole genome shotgun (WGS) entry which is preliminary data.</text>
</comment>
<keyword evidence="1" id="KW-0675">Receptor</keyword>
<evidence type="ECO:0000313" key="1">
    <source>
        <dbReference type="EMBL" id="TGY76335.1"/>
    </source>
</evidence>
<dbReference type="EMBL" id="SRYB01000041">
    <property type="protein sequence ID" value="TGY76335.1"/>
    <property type="molecule type" value="Genomic_DNA"/>
</dbReference>
<organism evidence="1 2">
    <name type="scientific">Lepagella muris</name>
    <dbReference type="NCBI Taxonomy" id="3032870"/>
    <lineage>
        <taxon>Bacteria</taxon>
        <taxon>Pseudomonadati</taxon>
        <taxon>Bacteroidota</taxon>
        <taxon>Bacteroidia</taxon>
        <taxon>Bacteroidales</taxon>
        <taxon>Muribaculaceae</taxon>
        <taxon>Lepagella</taxon>
    </lineage>
</organism>
<protein>
    <submittedName>
        <fullName evidence="1">TonB-dependent receptor</fullName>
    </submittedName>
</protein>
<name>A0AC61RBV1_9BACT</name>
<sequence>MKKLTMFLIAVMTCLGIYAQDIKVTGTVVSATDGEPLIGATVMVKGSTSGAATDIDGKFSVNAKKGSTLIVSYVGYTPQEIKVNGVMNGLTINLIEDSQILDDLVVVGYGTQKKSVVTAAISKVGEETLEQTAPVNVQNALKGVTAGVTATTANGQPGSAAQIRVRGVGTINNSNPLYIVDGMPIEGGIDYLNPADIKSIEVLKDAASGAVYGARAANGVILVTTKSGVQGRAKLTYDFSYGWQSKLKSIDMLNASQYALMKNEGYLNIGQPAPYDDPYSYGEGYDWQAAIFNDNAPVMNHQVSVSGASEKVNYFLSFGYFDQEGIIGGNYNQSNYNRLTLRSNNTYTLFDESAKRNYLNKVVLTTNVSYARIHSKGFGGGGGYYGGAITNALGMSPILTPTLVPGSPEYKRQMDFYAGNDKYVPRYDSNGNLYTVPEAFGGGYQELTNPFYGWSFPAGKNWSHKIVTNFVGEIQIWDAIKYRISFGGDLAFWGSDSHTEPSYYSNLNNTDAIHATASASSNRGWTWQLENIIFYDKEFGDHHVNIVLGESAKQSTGWWINASANKLYNFAKPWVTVGQGQPGEEDGGNRTGDAGPNSAWPKLLSYFGRVSYDFGGRYMLQATVRRDGSSRFGTNNKWATFPSFSLGWNPTSEKFLEGRPTWWSNTKVRFSWGKNGNEAIGDFAYTVLTNGNNNYYFGPEGSSQTYGSKASGLANPDLKWEESTQTDVGLDFGFLDNSLQFTIDWYKKRTTGMLMTMMIPTYVGESKPIGNVGTMDNTGVEMELRWAHTFGEWEVNLGGNLSYVKNELVNLGNSDGWRSEVSNGTAGDIARSMNGEVFPFFYGYKTNGIFQNQAEADAYNEKYGLTPGQTSWYANPGDVVFLDTNNDGTINADDRTKIGKGLPDWTYGFNIGAGWKGFQLTAYFQGVWGNQIYDASLRGDTPAKNMPSWMLNRWTGEGTSNTIPIYRLGDSRNWASSDLYVKSGAYLRCSNLTLSYTLPFNIVKKIGFDNIKVFVMGENLFTATKYRGFTPEVGDGTNIGIDYGNYPEARTFTIGFNVSI</sequence>
<proteinExistence type="predicted"/>
<dbReference type="Proteomes" id="UP000306319">
    <property type="component" value="Unassembled WGS sequence"/>
</dbReference>
<gene>
    <name evidence="1" type="ORF">E5331_18270</name>
</gene>
<keyword evidence="2" id="KW-1185">Reference proteome</keyword>
<evidence type="ECO:0000313" key="2">
    <source>
        <dbReference type="Proteomes" id="UP000306319"/>
    </source>
</evidence>